<evidence type="ECO:0000313" key="1">
    <source>
        <dbReference type="EMBL" id="KAJ8626525.1"/>
    </source>
</evidence>
<keyword evidence="2" id="KW-1185">Reference proteome</keyword>
<organism evidence="1 2">
    <name type="scientific">Persea americana</name>
    <name type="common">Avocado</name>
    <dbReference type="NCBI Taxonomy" id="3435"/>
    <lineage>
        <taxon>Eukaryota</taxon>
        <taxon>Viridiplantae</taxon>
        <taxon>Streptophyta</taxon>
        <taxon>Embryophyta</taxon>
        <taxon>Tracheophyta</taxon>
        <taxon>Spermatophyta</taxon>
        <taxon>Magnoliopsida</taxon>
        <taxon>Magnoliidae</taxon>
        <taxon>Laurales</taxon>
        <taxon>Lauraceae</taxon>
        <taxon>Persea</taxon>
    </lineage>
</organism>
<sequence length="141" mass="15870">MYCSTLFLNSSSLSAQLGSSLFSSSPRLVFLDTLRIDICHTSREPSYGESDVPTFLPVYGLSIPTTNQEMEKGEDSDDLVDGYDVDEDNDGYNEDNDGNGDDDENDDDDDELRKRADEFIAKITKGWQQEKLKEKAILMLH</sequence>
<name>A0ACC2KZS5_PERAE</name>
<dbReference type="EMBL" id="CM056814">
    <property type="protein sequence ID" value="KAJ8626525.1"/>
    <property type="molecule type" value="Genomic_DNA"/>
</dbReference>
<gene>
    <name evidence="1" type="ORF">MRB53_019832</name>
</gene>
<evidence type="ECO:0000313" key="2">
    <source>
        <dbReference type="Proteomes" id="UP001234297"/>
    </source>
</evidence>
<dbReference type="Proteomes" id="UP001234297">
    <property type="component" value="Chromosome 6"/>
</dbReference>
<proteinExistence type="predicted"/>
<protein>
    <submittedName>
        <fullName evidence="1">Uncharacterized protein</fullName>
    </submittedName>
</protein>
<comment type="caution">
    <text evidence="1">The sequence shown here is derived from an EMBL/GenBank/DDBJ whole genome shotgun (WGS) entry which is preliminary data.</text>
</comment>
<accession>A0ACC2KZS5</accession>
<reference evidence="1 2" key="1">
    <citation type="journal article" date="2022" name="Hortic Res">
        <title>A haplotype resolved chromosomal level avocado genome allows analysis of novel avocado genes.</title>
        <authorList>
            <person name="Nath O."/>
            <person name="Fletcher S.J."/>
            <person name="Hayward A."/>
            <person name="Shaw L.M."/>
            <person name="Masouleh A.K."/>
            <person name="Furtado A."/>
            <person name="Henry R.J."/>
            <person name="Mitter N."/>
        </authorList>
    </citation>
    <scope>NUCLEOTIDE SEQUENCE [LARGE SCALE GENOMIC DNA]</scope>
    <source>
        <strain evidence="2">cv. Hass</strain>
    </source>
</reference>